<reference evidence="2 3" key="1">
    <citation type="submission" date="2021-03" db="EMBL/GenBank/DDBJ databases">
        <title>Genomic Encyclopedia of Type Strains, Phase IV (KMG-IV): sequencing the most valuable type-strain genomes for metagenomic binning, comparative biology and taxonomic classification.</title>
        <authorList>
            <person name="Goeker M."/>
        </authorList>
    </citation>
    <scope>NUCLEOTIDE SEQUENCE [LARGE SCALE GENOMIC DNA]</scope>
    <source>
        <strain evidence="2 3">DSM 22420</strain>
    </source>
</reference>
<protein>
    <recommendedName>
        <fullName evidence="4">Secreted protein</fullName>
    </recommendedName>
</protein>
<sequence length="43" mass="4943">MKNIFRKTLMSFGIIAILFVFNTAADAEEISQHNNCDCPDFEF</sequence>
<evidence type="ECO:0000313" key="2">
    <source>
        <dbReference type="EMBL" id="MBP1953034.1"/>
    </source>
</evidence>
<comment type="caution">
    <text evidence="2">The sequence shown here is derived from an EMBL/GenBank/DDBJ whole genome shotgun (WGS) entry which is preliminary data.</text>
</comment>
<keyword evidence="3" id="KW-1185">Reference proteome</keyword>
<name>A0ABS4HQ31_9STAP</name>
<feature type="chain" id="PRO_5047290563" description="Secreted protein" evidence="1">
    <location>
        <begin position="28"/>
        <end position="43"/>
    </location>
</feature>
<keyword evidence="1" id="KW-0732">Signal</keyword>
<accession>A0ABS4HQ31</accession>
<dbReference type="EMBL" id="JAGGKN010000007">
    <property type="protein sequence ID" value="MBP1953034.1"/>
    <property type="molecule type" value="Genomic_DNA"/>
</dbReference>
<feature type="signal peptide" evidence="1">
    <location>
        <begin position="1"/>
        <end position="27"/>
    </location>
</feature>
<dbReference type="RefSeq" id="WP_268884123.1">
    <property type="nucleotide sequence ID" value="NZ_BMCN01000002.1"/>
</dbReference>
<organism evidence="2 3">
    <name type="scientific">Jeotgalicoccus aerolatus</name>
    <dbReference type="NCBI Taxonomy" id="709510"/>
    <lineage>
        <taxon>Bacteria</taxon>
        <taxon>Bacillati</taxon>
        <taxon>Bacillota</taxon>
        <taxon>Bacilli</taxon>
        <taxon>Bacillales</taxon>
        <taxon>Staphylococcaceae</taxon>
        <taxon>Jeotgalicoccus</taxon>
    </lineage>
</organism>
<gene>
    <name evidence="2" type="ORF">J2Z27_002115</name>
</gene>
<evidence type="ECO:0000313" key="3">
    <source>
        <dbReference type="Proteomes" id="UP001519348"/>
    </source>
</evidence>
<proteinExistence type="predicted"/>
<evidence type="ECO:0008006" key="4">
    <source>
        <dbReference type="Google" id="ProtNLM"/>
    </source>
</evidence>
<evidence type="ECO:0000256" key="1">
    <source>
        <dbReference type="SAM" id="SignalP"/>
    </source>
</evidence>
<dbReference type="Proteomes" id="UP001519348">
    <property type="component" value="Unassembled WGS sequence"/>
</dbReference>